<evidence type="ECO:0000256" key="2">
    <source>
        <dbReference type="ARBA" id="ARBA00009142"/>
    </source>
</evidence>
<feature type="transmembrane region" description="Helical" evidence="8">
    <location>
        <begin position="229"/>
        <end position="249"/>
    </location>
</feature>
<keyword evidence="6 8" id="KW-1133">Transmembrane helix</keyword>
<feature type="transmembrane region" description="Helical" evidence="8">
    <location>
        <begin position="37"/>
        <end position="61"/>
    </location>
</feature>
<dbReference type="InterPro" id="IPR052017">
    <property type="entry name" value="TSUP"/>
</dbReference>
<dbReference type="PANTHER" id="PTHR30269:SF37">
    <property type="entry name" value="MEMBRANE TRANSPORTER PROTEIN"/>
    <property type="match status" value="1"/>
</dbReference>
<keyword evidence="7 8" id="KW-0472">Membrane</keyword>
<feature type="transmembrane region" description="Helical" evidence="8">
    <location>
        <begin position="126"/>
        <end position="152"/>
    </location>
</feature>
<keyword evidence="3" id="KW-0813">Transport</keyword>
<organism evidence="9 10">
    <name type="scientific">Nitrosomonas stercoris</name>
    <dbReference type="NCBI Taxonomy" id="1444684"/>
    <lineage>
        <taxon>Bacteria</taxon>
        <taxon>Pseudomonadati</taxon>
        <taxon>Pseudomonadota</taxon>
        <taxon>Betaproteobacteria</taxon>
        <taxon>Nitrosomonadales</taxon>
        <taxon>Nitrosomonadaceae</taxon>
        <taxon>Nitrosomonas</taxon>
    </lineage>
</organism>
<evidence type="ECO:0000256" key="6">
    <source>
        <dbReference type="ARBA" id="ARBA00022989"/>
    </source>
</evidence>
<gene>
    <name evidence="9" type="ORF">Nstercoris_00287</name>
</gene>
<evidence type="ECO:0000256" key="7">
    <source>
        <dbReference type="ARBA" id="ARBA00023136"/>
    </source>
</evidence>
<feature type="transmembrane region" description="Helical" evidence="8">
    <location>
        <begin position="70"/>
        <end position="89"/>
    </location>
</feature>
<keyword evidence="4 8" id="KW-1003">Cell membrane</keyword>
<dbReference type="KEGG" id="nst:Nstercoris_00287"/>
<comment type="subcellular location">
    <subcellularLocation>
        <location evidence="1 8">Cell membrane</location>
        <topology evidence="1 8">Multi-pass membrane protein</topology>
    </subcellularLocation>
</comment>
<comment type="similarity">
    <text evidence="2 8">Belongs to the 4-toluene sulfonate uptake permease (TSUP) (TC 2.A.102) family.</text>
</comment>
<feature type="transmembrane region" description="Helical" evidence="8">
    <location>
        <begin position="7"/>
        <end position="31"/>
    </location>
</feature>
<evidence type="ECO:0000256" key="1">
    <source>
        <dbReference type="ARBA" id="ARBA00004651"/>
    </source>
</evidence>
<dbReference type="InterPro" id="IPR002781">
    <property type="entry name" value="TM_pro_TauE-like"/>
</dbReference>
<evidence type="ECO:0000256" key="5">
    <source>
        <dbReference type="ARBA" id="ARBA00022692"/>
    </source>
</evidence>
<dbReference type="AlphaFoldDB" id="A0A4Y1YJQ9"/>
<dbReference type="PANTHER" id="PTHR30269">
    <property type="entry name" value="TRANSMEMBRANE PROTEIN YFCA"/>
    <property type="match status" value="1"/>
</dbReference>
<dbReference type="EMBL" id="AP019755">
    <property type="protein sequence ID" value="BBL34058.1"/>
    <property type="molecule type" value="Genomic_DNA"/>
</dbReference>
<proteinExistence type="inferred from homology"/>
<feature type="transmembrane region" description="Helical" evidence="8">
    <location>
        <begin position="195"/>
        <end position="217"/>
    </location>
</feature>
<name>A0A4Y1YJQ9_9PROT</name>
<dbReference type="Pfam" id="PF01925">
    <property type="entry name" value="TauE"/>
    <property type="match status" value="1"/>
</dbReference>
<evidence type="ECO:0000256" key="3">
    <source>
        <dbReference type="ARBA" id="ARBA00022448"/>
    </source>
</evidence>
<dbReference type="Proteomes" id="UP000316473">
    <property type="component" value="Chromosome"/>
</dbReference>
<protein>
    <recommendedName>
        <fullName evidence="8">Probable membrane transporter protein</fullName>
    </recommendedName>
</protein>
<evidence type="ECO:0000313" key="10">
    <source>
        <dbReference type="Proteomes" id="UP000316473"/>
    </source>
</evidence>
<evidence type="ECO:0000256" key="4">
    <source>
        <dbReference type="ARBA" id="ARBA00022475"/>
    </source>
</evidence>
<dbReference type="GO" id="GO:0005886">
    <property type="term" value="C:plasma membrane"/>
    <property type="evidence" value="ECO:0007669"/>
    <property type="project" value="UniProtKB-SubCell"/>
</dbReference>
<keyword evidence="5 8" id="KW-0812">Transmembrane</keyword>
<evidence type="ECO:0000313" key="9">
    <source>
        <dbReference type="EMBL" id="BBL34058.1"/>
    </source>
</evidence>
<keyword evidence="10" id="KW-1185">Reference proteome</keyword>
<reference evidence="9 10" key="1">
    <citation type="submission" date="2019-06" db="EMBL/GenBank/DDBJ databases">
        <title>Nitrosomonas stercoris KYUHI-S whole genome shotgun sequence.</title>
        <authorList>
            <person name="Nakagawa T."/>
            <person name="Tsuchiya Y."/>
            <person name="Takahashi R."/>
        </authorList>
    </citation>
    <scope>NUCLEOTIDE SEQUENCE [LARGE SCALE GENOMIC DNA]</scope>
    <source>
        <strain evidence="9 10">KYUHI-S</strain>
    </source>
</reference>
<sequence length="352" mass="39796">MLLKIGLVFPGIVLIFWVSAICGGGASLILIPLLSWFLPASLVPFSLTLGTFASTASRIIVFRKHVNTQILLWFIPFSIPAVVLGAWLIKFMNPLYLQFGVAFFLLLNIPQLFQSEQELQKDEKPYPNYVLALVGFLCGFVSGVIGAVGLLFNRFYLRYGLSKEEIIATRAANEVYLHLIKLIVYASLDLYSETALHLGLLIALAAIVSSFSIKFILPLISNFVFRKVGYGAMVVSGFVMLFSTSSHIIEQDNLSFVLQRNEYESELAVSWRNSHFILEYDIKDGGLAIEWPVGYEDLPQDLQQYFDELKDQYDKILLEKAFKFRGVSSYEFYCYKNGVLTKMDFESILTAK</sequence>
<accession>A0A4Y1YJQ9</accession>
<evidence type="ECO:0000256" key="8">
    <source>
        <dbReference type="RuleBase" id="RU363041"/>
    </source>
</evidence>